<dbReference type="eggNOG" id="ENOG502ZX5P">
    <property type="taxonomic scope" value="Bacteria"/>
</dbReference>
<dbReference type="KEGG" id="trs:Terro_0433"/>
<dbReference type="RefSeq" id="WP_014784348.1">
    <property type="nucleotide sequence ID" value="NC_018014.1"/>
</dbReference>
<sequence>MTTQEILAAIDAEISKLQQVRAALSGYSDPTVVKRGPGRPKKIVAPVKAPAKRVLSDAARAKIAAAQKKRWAASRKAAK</sequence>
<dbReference type="Proteomes" id="UP000006056">
    <property type="component" value="Chromosome"/>
</dbReference>
<dbReference type="AlphaFoldDB" id="I3ZC11"/>
<evidence type="ECO:0000313" key="1">
    <source>
        <dbReference type="EMBL" id="AFL86779.1"/>
    </source>
</evidence>
<dbReference type="EMBL" id="CP003379">
    <property type="protein sequence ID" value="AFL86779.1"/>
    <property type="molecule type" value="Genomic_DNA"/>
</dbReference>
<proteinExistence type="predicted"/>
<organism evidence="1 2">
    <name type="scientific">Terriglobus roseus (strain DSM 18391 / NRRL B-41598 / KBS 63)</name>
    <dbReference type="NCBI Taxonomy" id="926566"/>
    <lineage>
        <taxon>Bacteria</taxon>
        <taxon>Pseudomonadati</taxon>
        <taxon>Acidobacteriota</taxon>
        <taxon>Terriglobia</taxon>
        <taxon>Terriglobales</taxon>
        <taxon>Acidobacteriaceae</taxon>
        <taxon>Terriglobus</taxon>
    </lineage>
</organism>
<evidence type="ECO:0000313" key="2">
    <source>
        <dbReference type="Proteomes" id="UP000006056"/>
    </source>
</evidence>
<accession>I3ZC11</accession>
<dbReference type="HOGENOM" id="CLU_170983_0_0_0"/>
<reference evidence="1 2" key="1">
    <citation type="submission" date="2012-06" db="EMBL/GenBank/DDBJ databases">
        <title>Complete genome of Terriglobus roseus DSM 18391.</title>
        <authorList>
            <consortium name="US DOE Joint Genome Institute (JGI-PGF)"/>
            <person name="Lucas S."/>
            <person name="Copeland A."/>
            <person name="Lapidus A."/>
            <person name="Glavina del Rio T."/>
            <person name="Dalin E."/>
            <person name="Tice H."/>
            <person name="Bruce D."/>
            <person name="Goodwin L."/>
            <person name="Pitluck S."/>
            <person name="Peters L."/>
            <person name="Mikhailova N."/>
            <person name="Munk A.C.C."/>
            <person name="Kyrpides N."/>
            <person name="Mavromatis K."/>
            <person name="Ivanova N."/>
            <person name="Brettin T."/>
            <person name="Detter J.C."/>
            <person name="Han C."/>
            <person name="Larimer F."/>
            <person name="Land M."/>
            <person name="Hauser L."/>
            <person name="Markowitz V."/>
            <person name="Cheng J.-F."/>
            <person name="Hugenholtz P."/>
            <person name="Woyke T."/>
            <person name="Wu D."/>
            <person name="Brambilla E."/>
            <person name="Klenk H.-P."/>
            <person name="Eisen J.A."/>
        </authorList>
    </citation>
    <scope>NUCLEOTIDE SEQUENCE [LARGE SCALE GENOMIC DNA]</scope>
    <source>
        <strain evidence="2">DSM 18391 / NRRL B-41598 / KBS 63</strain>
    </source>
</reference>
<name>I3ZC11_TERRK</name>
<gene>
    <name evidence="1" type="ordered locus">Terro_0433</name>
</gene>
<protein>
    <submittedName>
        <fullName evidence="1">Uncharacterized protein</fullName>
    </submittedName>
</protein>
<dbReference type="OrthoDB" id="126169at2"/>
<keyword evidence="2" id="KW-1185">Reference proteome</keyword>